<dbReference type="AlphaFoldDB" id="A0A8I1Y9I5"/>
<accession>A0A8I1Y9I5</accession>
<dbReference type="GO" id="GO:0008168">
    <property type="term" value="F:methyltransferase activity"/>
    <property type="evidence" value="ECO:0007669"/>
    <property type="project" value="UniProtKB-KW"/>
</dbReference>
<dbReference type="EMBL" id="JAFICZ010000001">
    <property type="protein sequence ID" value="MBP1295795.1"/>
    <property type="molecule type" value="Genomic_DNA"/>
</dbReference>
<gene>
    <name evidence="2" type="ORF">JOH49_005548</name>
</gene>
<dbReference type="Pfam" id="PF00534">
    <property type="entry name" value="Glycos_transf_1"/>
    <property type="match status" value="1"/>
</dbReference>
<dbReference type="SUPFAM" id="SSF53756">
    <property type="entry name" value="UDP-Glycosyltransferase/glycogen phosphorylase"/>
    <property type="match status" value="1"/>
</dbReference>
<dbReference type="CDD" id="cd02440">
    <property type="entry name" value="AdoMet_MTases"/>
    <property type="match status" value="1"/>
</dbReference>
<keyword evidence="2" id="KW-0808">Transferase</keyword>
<evidence type="ECO:0000259" key="1">
    <source>
        <dbReference type="Pfam" id="PF00534"/>
    </source>
</evidence>
<protein>
    <submittedName>
        <fullName evidence="2">Glycosyltransferase involved in cell wall biosynthesis/SAM-dependent methyltransferase</fullName>
    </submittedName>
</protein>
<organism evidence="2 3">
    <name type="scientific">Bradyrhizobium elkanii</name>
    <dbReference type="NCBI Taxonomy" id="29448"/>
    <lineage>
        <taxon>Bacteria</taxon>
        <taxon>Pseudomonadati</taxon>
        <taxon>Pseudomonadota</taxon>
        <taxon>Alphaproteobacteria</taxon>
        <taxon>Hyphomicrobiales</taxon>
        <taxon>Nitrobacteraceae</taxon>
        <taxon>Bradyrhizobium</taxon>
    </lineage>
</organism>
<feature type="domain" description="Glycosyl transferase family 1" evidence="1">
    <location>
        <begin position="486"/>
        <end position="644"/>
    </location>
</feature>
<dbReference type="InterPro" id="IPR001296">
    <property type="entry name" value="Glyco_trans_1"/>
</dbReference>
<dbReference type="Proteomes" id="UP000673383">
    <property type="component" value="Unassembled WGS sequence"/>
</dbReference>
<dbReference type="Gene3D" id="3.40.50.2000">
    <property type="entry name" value="Glycogen Phosphorylase B"/>
    <property type="match status" value="2"/>
</dbReference>
<dbReference type="RefSeq" id="WP_172647623.1">
    <property type="nucleotide sequence ID" value="NZ_JAFICZ010000001.1"/>
</dbReference>
<evidence type="ECO:0000313" key="2">
    <source>
        <dbReference type="EMBL" id="MBP1295795.1"/>
    </source>
</evidence>
<comment type="caution">
    <text evidence="2">The sequence shown here is derived from an EMBL/GenBank/DDBJ whole genome shotgun (WGS) entry which is preliminary data.</text>
</comment>
<dbReference type="PANTHER" id="PTHR12526">
    <property type="entry name" value="GLYCOSYLTRANSFERASE"/>
    <property type="match status" value="1"/>
</dbReference>
<dbReference type="Gene3D" id="3.40.50.150">
    <property type="entry name" value="Vaccinia Virus protein VP39"/>
    <property type="match status" value="1"/>
</dbReference>
<dbReference type="Pfam" id="PF13489">
    <property type="entry name" value="Methyltransf_23"/>
    <property type="match status" value="1"/>
</dbReference>
<proteinExistence type="predicted"/>
<dbReference type="GO" id="GO:0032259">
    <property type="term" value="P:methylation"/>
    <property type="evidence" value="ECO:0007669"/>
    <property type="project" value="UniProtKB-KW"/>
</dbReference>
<sequence>MAAERLKWTPELVNRFWDNVGQTRLTELSFAKLGGRSVITAIDHILPKHGRILDFGAGDGHLLRFMAQRGLTVAGYEPSKGRAANLQRALENFDGFLGVVGDDSTETFDVVIMSEVIEHVLDEVMDVTLDRLARFVRPGGVLVITTPNNEDLDLDMAYCPVSNLLFHRWQHVRSLDQSSLKALLSRFGFDEVVTHQVGFDDNIFVPNDAFWSGKPLVDPLPDWLQNMRQNKPTQAGAGNRLLYIGQKGRATDYQEQLTAFQALAAQARSSASAKASPHRSGILMIIGSLGPGGAERQMVALVEQIVSRGIDSVTVALVHPPATERENFFRARLQKAGVKIIDGFSAAKSPTGSGKTADPDPFEVLSPELADVRAYYDVLSDVNPETVYLWMDEVCIKGGIAATVLQIPRTLLCFRNMPSYNFPYYHGYHRDCYRFLAEQPNLQMLNNSHAGARAYAAWLELPEGAIKVVHNGIDLDNDAAPKVLRKQYRAALGIDEKMLIVGGVFRMMTEKRPFLWLDVAAIIREKMPNVRFLLVGNGARFDDVRARAEQLGLTGALIFADLELRPAAAIAAMDLFFLASRIEGLPNVILEAQALGVPVATTSAGGAPEAVLDGKTGQIFKPDATARVMADTIVDLLGNLRWREKAAQLAPRQVKTSFNIELMADGMLAARDEIAVRSAVDSEVVEAGPSADPVVEKADRPQRPWALRWFAAKLPSWIYRS</sequence>
<evidence type="ECO:0000313" key="3">
    <source>
        <dbReference type="Proteomes" id="UP000673383"/>
    </source>
</evidence>
<keyword evidence="2" id="KW-0489">Methyltransferase</keyword>
<name>A0A8I1Y9I5_BRAEL</name>
<dbReference type="GO" id="GO:0016757">
    <property type="term" value="F:glycosyltransferase activity"/>
    <property type="evidence" value="ECO:0007669"/>
    <property type="project" value="InterPro"/>
</dbReference>
<dbReference type="SUPFAM" id="SSF53335">
    <property type="entry name" value="S-adenosyl-L-methionine-dependent methyltransferases"/>
    <property type="match status" value="1"/>
</dbReference>
<reference evidence="2" key="1">
    <citation type="submission" date="2021-02" db="EMBL/GenBank/DDBJ databases">
        <title>Genomic Encyclopedia of Type Strains, Phase IV (KMG-V): Genome sequencing to study the core and pangenomes of soil and plant-associated prokaryotes.</title>
        <authorList>
            <person name="Whitman W."/>
        </authorList>
    </citation>
    <scope>NUCLEOTIDE SEQUENCE</scope>
    <source>
        <strain evidence="2">USDA 406</strain>
    </source>
</reference>
<dbReference type="PANTHER" id="PTHR12526:SF637">
    <property type="entry name" value="GLYCOSYLTRANSFERASE EPSF-RELATED"/>
    <property type="match status" value="1"/>
</dbReference>
<dbReference type="InterPro" id="IPR029063">
    <property type="entry name" value="SAM-dependent_MTases_sf"/>
</dbReference>